<feature type="region of interest" description="Disordered" evidence="1">
    <location>
        <begin position="46"/>
        <end position="79"/>
    </location>
</feature>
<evidence type="ECO:0000313" key="3">
    <source>
        <dbReference type="Proteomes" id="UP000269945"/>
    </source>
</evidence>
<feature type="compositionally biased region" description="Polar residues" evidence="1">
    <location>
        <begin position="137"/>
        <end position="146"/>
    </location>
</feature>
<feature type="non-terminal residue" evidence="2">
    <location>
        <position position="1"/>
    </location>
</feature>
<proteinExistence type="predicted"/>
<organism evidence="2 3">
    <name type="scientific">Gulo gulo</name>
    <name type="common">Wolverine</name>
    <name type="synonym">Gluton</name>
    <dbReference type="NCBI Taxonomy" id="48420"/>
    <lineage>
        <taxon>Eukaryota</taxon>
        <taxon>Metazoa</taxon>
        <taxon>Chordata</taxon>
        <taxon>Craniata</taxon>
        <taxon>Vertebrata</taxon>
        <taxon>Euteleostomi</taxon>
        <taxon>Mammalia</taxon>
        <taxon>Eutheria</taxon>
        <taxon>Laurasiatheria</taxon>
        <taxon>Carnivora</taxon>
        <taxon>Caniformia</taxon>
        <taxon>Musteloidea</taxon>
        <taxon>Mustelidae</taxon>
        <taxon>Guloninae</taxon>
        <taxon>Gulo</taxon>
    </lineage>
</organism>
<dbReference type="Proteomes" id="UP000269945">
    <property type="component" value="Unassembled WGS sequence"/>
</dbReference>
<feature type="compositionally biased region" description="Basic and acidic residues" evidence="1">
    <location>
        <begin position="50"/>
        <end position="69"/>
    </location>
</feature>
<gene>
    <name evidence="2" type="ORF">BN2614_LOCUS1</name>
</gene>
<evidence type="ECO:0000256" key="1">
    <source>
        <dbReference type="SAM" id="MobiDB-lite"/>
    </source>
</evidence>
<name>A0A9X9LKR0_GULGU</name>
<evidence type="ECO:0000313" key="2">
    <source>
        <dbReference type="EMBL" id="VCW70748.1"/>
    </source>
</evidence>
<comment type="caution">
    <text evidence="2">The sequence shown here is derived from an EMBL/GenBank/DDBJ whole genome shotgun (WGS) entry which is preliminary data.</text>
</comment>
<dbReference type="EMBL" id="CYRY02006293">
    <property type="protein sequence ID" value="VCW70748.1"/>
    <property type="molecule type" value="Genomic_DNA"/>
</dbReference>
<sequence length="146" mass="14967">PRCGSARTQPPTRASSLSRISWAGLLWAASGSLRSSAGLAGAIPSAARWGQDEARKDGMSVGPRARDVSRGPAAGVWMTGSTSSPALPAVLPVPCHAAPSVGRPPGYMPNTAPGPLEPCCASVPTPRSHHGSWKALPTSSWLRVDP</sequence>
<accession>A0A9X9LKR0</accession>
<reference evidence="2 3" key="1">
    <citation type="submission" date="2018-10" db="EMBL/GenBank/DDBJ databases">
        <authorList>
            <person name="Ekblom R."/>
            <person name="Jareborg N."/>
        </authorList>
    </citation>
    <scope>NUCLEOTIDE SEQUENCE [LARGE SCALE GENOMIC DNA]</scope>
    <source>
        <tissue evidence="2">Muscle</tissue>
    </source>
</reference>
<keyword evidence="3" id="KW-1185">Reference proteome</keyword>
<feature type="region of interest" description="Disordered" evidence="1">
    <location>
        <begin position="122"/>
        <end position="146"/>
    </location>
</feature>
<dbReference type="AlphaFoldDB" id="A0A9X9LKR0"/>
<protein>
    <submittedName>
        <fullName evidence="2">Uncharacterized protein</fullName>
    </submittedName>
</protein>